<feature type="compositionally biased region" description="Acidic residues" evidence="1">
    <location>
        <begin position="78"/>
        <end position="89"/>
    </location>
</feature>
<evidence type="ECO:0000256" key="3">
    <source>
        <dbReference type="SAM" id="SignalP"/>
    </source>
</evidence>
<dbReference type="Proteomes" id="UP000373149">
    <property type="component" value="Unassembled WGS sequence"/>
</dbReference>
<keyword evidence="2" id="KW-0812">Transmembrane</keyword>
<evidence type="ECO:0000313" key="5">
    <source>
        <dbReference type="Proteomes" id="UP000373149"/>
    </source>
</evidence>
<gene>
    <name evidence="4" type="ORF">FPZ41_19385</name>
</gene>
<evidence type="ECO:0000256" key="1">
    <source>
        <dbReference type="SAM" id="MobiDB-lite"/>
    </source>
</evidence>
<proteinExistence type="predicted"/>
<evidence type="ECO:0000256" key="2">
    <source>
        <dbReference type="SAM" id="Phobius"/>
    </source>
</evidence>
<feature type="region of interest" description="Disordered" evidence="1">
    <location>
        <begin position="28"/>
        <end position="116"/>
    </location>
</feature>
<protein>
    <submittedName>
        <fullName evidence="4">LPXTG cell wall anchor domain-containing protein</fullName>
    </submittedName>
</protein>
<dbReference type="EMBL" id="VMNX01000068">
    <property type="protein sequence ID" value="MPY50622.1"/>
    <property type="molecule type" value="Genomic_DNA"/>
</dbReference>
<feature type="compositionally biased region" description="Low complexity" evidence="1">
    <location>
        <begin position="90"/>
        <end position="103"/>
    </location>
</feature>
<keyword evidence="2" id="KW-0472">Membrane</keyword>
<feature type="compositionally biased region" description="Basic and acidic residues" evidence="1">
    <location>
        <begin position="285"/>
        <end position="300"/>
    </location>
</feature>
<feature type="compositionally biased region" description="Low complexity" evidence="1">
    <location>
        <begin position="51"/>
        <end position="77"/>
    </location>
</feature>
<dbReference type="NCBIfam" id="TIGR01167">
    <property type="entry name" value="LPXTG_anchor"/>
    <property type="match status" value="1"/>
</dbReference>
<feature type="region of interest" description="Disordered" evidence="1">
    <location>
        <begin position="271"/>
        <end position="315"/>
    </location>
</feature>
<evidence type="ECO:0000313" key="4">
    <source>
        <dbReference type="EMBL" id="MPY50622.1"/>
    </source>
</evidence>
<keyword evidence="2" id="KW-1133">Transmembrane helix</keyword>
<dbReference type="NCBIfam" id="NF041528">
    <property type="entry name" value="strep_LAETG"/>
    <property type="match status" value="1"/>
</dbReference>
<keyword evidence="3" id="KW-0732">Signal</keyword>
<feature type="compositionally biased region" description="Low complexity" evidence="1">
    <location>
        <begin position="28"/>
        <end position="44"/>
    </location>
</feature>
<dbReference type="RefSeq" id="WP_152864291.1">
    <property type="nucleotide sequence ID" value="NZ_VMNX01000068.1"/>
</dbReference>
<feature type="signal peptide" evidence="3">
    <location>
        <begin position="1"/>
        <end position="29"/>
    </location>
</feature>
<accession>A0A5N8WU51</accession>
<keyword evidence="5" id="KW-1185">Reference proteome</keyword>
<reference evidence="4 5" key="1">
    <citation type="submission" date="2019-09" db="EMBL/GenBank/DDBJ databases">
        <authorList>
            <person name="Duangmal K."/>
            <person name="Teo W.F.A."/>
            <person name="Lipun K."/>
        </authorList>
    </citation>
    <scope>NUCLEOTIDE SEQUENCE [LARGE SCALE GENOMIC DNA]</scope>
    <source>
        <strain evidence="4 5">K1PN6</strain>
    </source>
</reference>
<name>A0A5N8WU51_9ACTN</name>
<organism evidence="4 5">
    <name type="scientific">Streptomyces acidicola</name>
    <dbReference type="NCBI Taxonomy" id="2596892"/>
    <lineage>
        <taxon>Bacteria</taxon>
        <taxon>Bacillati</taxon>
        <taxon>Actinomycetota</taxon>
        <taxon>Actinomycetes</taxon>
        <taxon>Kitasatosporales</taxon>
        <taxon>Streptomycetaceae</taxon>
        <taxon>Streptomyces</taxon>
    </lineage>
</organism>
<dbReference type="AlphaFoldDB" id="A0A5N8WU51"/>
<feature type="compositionally biased region" description="Acidic residues" evidence="1">
    <location>
        <begin position="104"/>
        <end position="116"/>
    </location>
</feature>
<sequence length="351" mass="36752">MKLRRTLATAATTAVLAPLALLSAPAAFAEEPSTSSETPSASAPEAPPESAPETTPESTPPTTTSEPEATPSTSAPATEEEEEEGETDPTESQTPTTTPSQSSEPEDPSDPEIPFCEELDEDYGDAKVSAQVKGLPGKIVAGSGAHSFQLVVTNDSSVDIDGVAFYAEIENYELDEDKFLSPYIDLEFKNPEDGKWTRIGNDEWAGDYFAYVDELKAKASQKFDLRVSIDAKAPAGDAWSFGSGAYLDKVNDQDCIAEGWAQYDFEVLKAGSSNPNPGEADPSDPGDKGKGEKDSVKKPQGDVSELPKGNLAETGSSSALPVIGLVGGIAVVAGAGAVFLVRRRKGADAVA</sequence>
<comment type="caution">
    <text evidence="4">The sequence shown here is derived from an EMBL/GenBank/DDBJ whole genome shotgun (WGS) entry which is preliminary data.</text>
</comment>
<feature type="transmembrane region" description="Helical" evidence="2">
    <location>
        <begin position="319"/>
        <end position="341"/>
    </location>
</feature>
<feature type="chain" id="PRO_5024401039" evidence="3">
    <location>
        <begin position="30"/>
        <end position="351"/>
    </location>
</feature>